<evidence type="ECO:0008006" key="7">
    <source>
        <dbReference type="Google" id="ProtNLM"/>
    </source>
</evidence>
<sequence>MNKRLIGLVIISIILLSSISAVTADEDKSYTINLSDIILTINADGNVNIEECYQYTFNGEFNGVYRTIPLKDGESIENLKVFSSGAYSEYEVTTDEDGNYKITTYLYSDEDYTQPIKDTTVTVWYEYDFVGLINIYNDIAELHYKLWGEEWDEGTEKLNAHIQFNSSEGIEYWINPYYLSSNESWNGSELNIYTGELSAGEFLEFRALIPLSQFNENPTYAYIIDSNGREEIYKIQQDYENSMRYLESFSYLYPIVMFLSLFIPVVTYLRYGKEPKIDYDAPYEHEPPTNDHPLFVDAMFGTRESVGVISDNGIQATILKLIDEGILSLDDDGEEGISLVLNNDNILSTIEDYEANILNLFLKYGEDGRINLKNLKRNLSNQFRAREFESEYNKIKNDYHEKYINPIYDSFFRDKGAKIIKYYGTSIVIVSAIVLGCISMDYCIAISIVFIFIGAIFILLNNRYGGQWTVEGRMKFEKWQSFRRYLNDFSLIKEHPPESIVIWNHYLIYASALGNADKVKQAMDDIIPSNDLQNNNIYRYHHHGGSLLFTSSMNTAHSESSSKGGGSVGGGSGGGGGGAF</sequence>
<feature type="domain" description="DUF2207" evidence="3">
    <location>
        <begin position="32"/>
        <end position="208"/>
    </location>
</feature>
<dbReference type="Proteomes" id="UP000245577">
    <property type="component" value="Unassembled WGS sequence"/>
</dbReference>
<feature type="transmembrane region" description="Helical" evidence="2">
    <location>
        <begin position="444"/>
        <end position="464"/>
    </location>
</feature>
<dbReference type="InterPro" id="IPR018702">
    <property type="entry name" value="DUF2207"/>
</dbReference>
<dbReference type="AlphaFoldDB" id="A0A2U1S9L3"/>
<feature type="domain" description="Predicted membrane protein YciQ-like C-terminal" evidence="4">
    <location>
        <begin position="281"/>
        <end position="523"/>
    </location>
</feature>
<dbReference type="EMBL" id="MZGU01000001">
    <property type="protein sequence ID" value="PWB87234.1"/>
    <property type="molecule type" value="Genomic_DNA"/>
</dbReference>
<keyword evidence="2" id="KW-0472">Membrane</keyword>
<comment type="caution">
    <text evidence="5">The sequence shown here is derived from an EMBL/GenBank/DDBJ whole genome shotgun (WGS) entry which is preliminary data.</text>
</comment>
<gene>
    <name evidence="5" type="ORF">MBBWO_00120</name>
</gene>
<feature type="transmembrane region" description="Helical" evidence="2">
    <location>
        <begin position="420"/>
        <end position="438"/>
    </location>
</feature>
<dbReference type="OrthoDB" id="137138at2157"/>
<feature type="transmembrane region" description="Helical" evidence="2">
    <location>
        <begin position="251"/>
        <end position="269"/>
    </location>
</feature>
<dbReference type="Pfam" id="PF09972">
    <property type="entry name" value="DUF2207"/>
    <property type="match status" value="1"/>
</dbReference>
<evidence type="ECO:0000256" key="2">
    <source>
        <dbReference type="SAM" id="Phobius"/>
    </source>
</evidence>
<dbReference type="RefSeq" id="WP_116668849.1">
    <property type="nucleotide sequence ID" value="NZ_JALEWY010000007.1"/>
</dbReference>
<keyword evidence="2" id="KW-1133">Transmembrane helix</keyword>
<dbReference type="InterPro" id="IPR048389">
    <property type="entry name" value="YciQ-like_C"/>
</dbReference>
<evidence type="ECO:0000256" key="1">
    <source>
        <dbReference type="SAM" id="MobiDB-lite"/>
    </source>
</evidence>
<protein>
    <recommendedName>
        <fullName evidence="7">DUF2207 domain-containing protein</fullName>
    </recommendedName>
</protein>
<dbReference type="Pfam" id="PF20990">
    <property type="entry name" value="DUF2207_C"/>
    <property type="match status" value="1"/>
</dbReference>
<accession>A0A2U1S9L3</accession>
<feature type="region of interest" description="Disordered" evidence="1">
    <location>
        <begin position="558"/>
        <end position="580"/>
    </location>
</feature>
<reference evidence="5 6" key="1">
    <citation type="submission" date="2017-03" db="EMBL/GenBank/DDBJ databases">
        <title>Genome sequence of Methanobrevibacter wosei.</title>
        <authorList>
            <person name="Poehlein A."/>
            <person name="Seedorf H."/>
            <person name="Daniel R."/>
        </authorList>
    </citation>
    <scope>NUCLEOTIDE SEQUENCE [LARGE SCALE GENOMIC DNA]</scope>
    <source>
        <strain evidence="5 6">DSM 11979</strain>
    </source>
</reference>
<organism evidence="5 6">
    <name type="scientific">Methanobrevibacter woesei</name>
    <dbReference type="NCBI Taxonomy" id="190976"/>
    <lineage>
        <taxon>Archaea</taxon>
        <taxon>Methanobacteriati</taxon>
        <taxon>Methanobacteriota</taxon>
        <taxon>Methanomada group</taxon>
        <taxon>Methanobacteria</taxon>
        <taxon>Methanobacteriales</taxon>
        <taxon>Methanobacteriaceae</taxon>
        <taxon>Methanobrevibacter</taxon>
    </lineage>
</organism>
<feature type="compositionally biased region" description="Gly residues" evidence="1">
    <location>
        <begin position="563"/>
        <end position="580"/>
    </location>
</feature>
<evidence type="ECO:0000259" key="3">
    <source>
        <dbReference type="Pfam" id="PF09972"/>
    </source>
</evidence>
<proteinExistence type="predicted"/>
<keyword evidence="2" id="KW-0812">Transmembrane</keyword>
<name>A0A2U1S9L3_9EURY</name>
<evidence type="ECO:0000313" key="5">
    <source>
        <dbReference type="EMBL" id="PWB87234.1"/>
    </source>
</evidence>
<evidence type="ECO:0000313" key="6">
    <source>
        <dbReference type="Proteomes" id="UP000245577"/>
    </source>
</evidence>
<keyword evidence="6" id="KW-1185">Reference proteome</keyword>
<evidence type="ECO:0000259" key="4">
    <source>
        <dbReference type="Pfam" id="PF20990"/>
    </source>
</evidence>